<keyword evidence="6" id="KW-0472">Membrane</keyword>
<protein>
    <submittedName>
        <fullName evidence="8">Helix-turn-helix domain-containing protein</fullName>
    </submittedName>
</protein>
<feature type="transmembrane region" description="Helical" evidence="6">
    <location>
        <begin position="378"/>
        <end position="398"/>
    </location>
</feature>
<dbReference type="SUPFAM" id="SSF48452">
    <property type="entry name" value="TPR-like"/>
    <property type="match status" value="2"/>
</dbReference>
<keyword evidence="6" id="KW-0812">Transmembrane</keyword>
<evidence type="ECO:0000256" key="3">
    <source>
        <dbReference type="ARBA" id="ARBA00023163"/>
    </source>
</evidence>
<dbReference type="PANTHER" id="PTHR43280:SF2">
    <property type="entry name" value="HTH-TYPE TRANSCRIPTIONAL REGULATOR EXSA"/>
    <property type="match status" value="1"/>
</dbReference>
<keyword evidence="1" id="KW-0805">Transcription regulation</keyword>
<dbReference type="Gene3D" id="1.10.10.60">
    <property type="entry name" value="Homeodomain-like"/>
    <property type="match status" value="2"/>
</dbReference>
<dbReference type="PROSITE" id="PS50005">
    <property type="entry name" value="TPR"/>
    <property type="match status" value="1"/>
</dbReference>
<keyword evidence="5" id="KW-0175">Coiled coil</keyword>
<reference evidence="8 9" key="1">
    <citation type="submission" date="2020-01" db="EMBL/GenBank/DDBJ databases">
        <title>Leptobacterium flavescens.</title>
        <authorList>
            <person name="Wang G."/>
        </authorList>
    </citation>
    <scope>NUCLEOTIDE SEQUENCE [LARGE SCALE GENOMIC DNA]</scope>
    <source>
        <strain evidence="8 9">KCTC 22160</strain>
    </source>
</reference>
<evidence type="ECO:0000256" key="1">
    <source>
        <dbReference type="ARBA" id="ARBA00023015"/>
    </source>
</evidence>
<organism evidence="8 9">
    <name type="scientific">Leptobacterium flavescens</name>
    <dbReference type="NCBI Taxonomy" id="472055"/>
    <lineage>
        <taxon>Bacteria</taxon>
        <taxon>Pseudomonadati</taxon>
        <taxon>Bacteroidota</taxon>
        <taxon>Flavobacteriia</taxon>
        <taxon>Flavobacteriales</taxon>
        <taxon>Flavobacteriaceae</taxon>
        <taxon>Leptobacterium</taxon>
    </lineage>
</organism>
<dbReference type="Gene3D" id="1.25.40.10">
    <property type="entry name" value="Tetratricopeptide repeat domain"/>
    <property type="match status" value="2"/>
</dbReference>
<dbReference type="EMBL" id="JAABOO010000001">
    <property type="protein sequence ID" value="NER11828.1"/>
    <property type="molecule type" value="Genomic_DNA"/>
</dbReference>
<dbReference type="InterPro" id="IPR019734">
    <property type="entry name" value="TPR_rpt"/>
</dbReference>
<dbReference type="InterPro" id="IPR011990">
    <property type="entry name" value="TPR-like_helical_dom_sf"/>
</dbReference>
<dbReference type="PROSITE" id="PS01124">
    <property type="entry name" value="HTH_ARAC_FAMILY_2"/>
    <property type="match status" value="1"/>
</dbReference>
<dbReference type="Pfam" id="PF12833">
    <property type="entry name" value="HTH_18"/>
    <property type="match status" value="1"/>
</dbReference>
<evidence type="ECO:0000313" key="9">
    <source>
        <dbReference type="Proteomes" id="UP000468581"/>
    </source>
</evidence>
<dbReference type="GO" id="GO:0003700">
    <property type="term" value="F:DNA-binding transcription factor activity"/>
    <property type="evidence" value="ECO:0007669"/>
    <property type="project" value="InterPro"/>
</dbReference>
<feature type="domain" description="HTH araC/xylS-type" evidence="7">
    <location>
        <begin position="434"/>
        <end position="546"/>
    </location>
</feature>
<keyword evidence="6" id="KW-1133">Transmembrane helix</keyword>
<evidence type="ECO:0000256" key="4">
    <source>
        <dbReference type="PROSITE-ProRule" id="PRU00339"/>
    </source>
</evidence>
<dbReference type="RefSeq" id="WP_163604864.1">
    <property type="nucleotide sequence ID" value="NZ_JAABOO010000001.1"/>
</dbReference>
<evidence type="ECO:0000256" key="2">
    <source>
        <dbReference type="ARBA" id="ARBA00023125"/>
    </source>
</evidence>
<keyword evidence="9" id="KW-1185">Reference proteome</keyword>
<dbReference type="PANTHER" id="PTHR43280">
    <property type="entry name" value="ARAC-FAMILY TRANSCRIPTIONAL REGULATOR"/>
    <property type="match status" value="1"/>
</dbReference>
<dbReference type="Proteomes" id="UP000468581">
    <property type="component" value="Unassembled WGS sequence"/>
</dbReference>
<dbReference type="AlphaFoldDB" id="A0A6P0UIU3"/>
<evidence type="ECO:0000256" key="6">
    <source>
        <dbReference type="SAM" id="Phobius"/>
    </source>
</evidence>
<gene>
    <name evidence="8" type="ORF">GWK08_00090</name>
</gene>
<evidence type="ECO:0000256" key="5">
    <source>
        <dbReference type="SAM" id="Coils"/>
    </source>
</evidence>
<dbReference type="SUPFAM" id="SSF46689">
    <property type="entry name" value="Homeodomain-like"/>
    <property type="match status" value="1"/>
</dbReference>
<keyword evidence="3" id="KW-0804">Transcription</keyword>
<evidence type="ECO:0000313" key="8">
    <source>
        <dbReference type="EMBL" id="NER11828.1"/>
    </source>
</evidence>
<feature type="coiled-coil region" evidence="5">
    <location>
        <begin position="149"/>
        <end position="176"/>
    </location>
</feature>
<accession>A0A6P0UIU3</accession>
<comment type="caution">
    <text evidence="8">The sequence shown here is derived from an EMBL/GenBank/DDBJ whole genome shotgun (WGS) entry which is preliminary data.</text>
</comment>
<dbReference type="SMART" id="SM00342">
    <property type="entry name" value="HTH_ARAC"/>
    <property type="match status" value="1"/>
</dbReference>
<proteinExistence type="predicted"/>
<dbReference type="GO" id="GO:0043565">
    <property type="term" value="F:sequence-specific DNA binding"/>
    <property type="evidence" value="ECO:0007669"/>
    <property type="project" value="InterPro"/>
</dbReference>
<evidence type="ECO:0000259" key="7">
    <source>
        <dbReference type="PROSITE" id="PS01124"/>
    </source>
</evidence>
<sequence length="552" mass="64090">MRSVLILLAILYLGKVSGQSRLDSLKTKSVDYLFEKYENSNELHKKEIYIDAIIENSRRKGDTRYLRTGYYLKSYIYEDDRVLKYSDSVIQLTKDNPDKYYPAASYINKGIHYYNIRAFQKALDNIIIAQNYAKDYYNPSFLFKTNYHIGILKTRMGEYEEALELLRENYQYSKENPVPNADELEAIFSIAILYNELKILDSAAYYNRLGSAKSKEYLNEIKINHFKLNQGITDFYLEKHTKALDSIGQVIPKLIEFDDKPNLAVAYFYMSLIYEKTGDTEQMIASLENVDKVFTENNDVLPKIRKAYEMLINYYKKNNELELQLKYIKQLMGLDSILHSNEIYINKNIIKEYDIPQLISEKENIISKLKDEKNQSKLGLGILGGFTLLLGGVLYYYAQKQKSYKRRFAEVFNDNSDRAKERVGTSQGIKGISPEVIVEIRDGLAEFENKKGFLDSTITLGSLSKKLDTNSNYLSKVINFHKQKNFSNYINDLRIEYAIKQLKINSQLRLYSIKGIAQEVGFNSGESFSKAFHKYAGIYPSFFLKQLKKVSS</sequence>
<name>A0A6P0UIU3_9FLAO</name>
<keyword evidence="4" id="KW-0802">TPR repeat</keyword>
<dbReference type="InterPro" id="IPR018060">
    <property type="entry name" value="HTH_AraC"/>
</dbReference>
<keyword evidence="2" id="KW-0238">DNA-binding</keyword>
<feature type="repeat" description="TPR" evidence="4">
    <location>
        <begin position="143"/>
        <end position="176"/>
    </location>
</feature>
<dbReference type="InterPro" id="IPR009057">
    <property type="entry name" value="Homeodomain-like_sf"/>
</dbReference>